<feature type="compositionally biased region" description="Low complexity" evidence="1">
    <location>
        <begin position="277"/>
        <end position="300"/>
    </location>
</feature>
<feature type="compositionally biased region" description="Basic and acidic residues" evidence="1">
    <location>
        <begin position="910"/>
        <end position="926"/>
    </location>
</feature>
<evidence type="ECO:0000313" key="3">
    <source>
        <dbReference type="Proteomes" id="UP000663853"/>
    </source>
</evidence>
<dbReference type="EMBL" id="CAJMXA010003673">
    <property type="protein sequence ID" value="CAE6510426.1"/>
    <property type="molecule type" value="Genomic_DNA"/>
</dbReference>
<comment type="caution">
    <text evidence="2">The sequence shown here is derived from an EMBL/GenBank/DDBJ whole genome shotgun (WGS) entry which is preliminary data.</text>
</comment>
<feature type="compositionally biased region" description="Low complexity" evidence="1">
    <location>
        <begin position="777"/>
        <end position="790"/>
    </location>
</feature>
<proteinExistence type="predicted"/>
<accession>A0A8H3D541</accession>
<reference evidence="2" key="1">
    <citation type="submission" date="2021-01" db="EMBL/GenBank/DDBJ databases">
        <authorList>
            <person name="Kaushik A."/>
        </authorList>
    </citation>
    <scope>NUCLEOTIDE SEQUENCE</scope>
    <source>
        <strain evidence="2">AG6-10EEA</strain>
    </source>
</reference>
<feature type="compositionally biased region" description="Polar residues" evidence="1">
    <location>
        <begin position="839"/>
        <end position="859"/>
    </location>
</feature>
<feature type="region of interest" description="Disordered" evidence="1">
    <location>
        <begin position="743"/>
        <end position="937"/>
    </location>
</feature>
<dbReference type="PANTHER" id="PTHR24216">
    <property type="entry name" value="PAXILLIN-RELATED"/>
    <property type="match status" value="1"/>
</dbReference>
<organism evidence="2 3">
    <name type="scientific">Rhizoctonia solani</name>
    <dbReference type="NCBI Taxonomy" id="456999"/>
    <lineage>
        <taxon>Eukaryota</taxon>
        <taxon>Fungi</taxon>
        <taxon>Dikarya</taxon>
        <taxon>Basidiomycota</taxon>
        <taxon>Agaricomycotina</taxon>
        <taxon>Agaricomycetes</taxon>
        <taxon>Cantharellales</taxon>
        <taxon>Ceratobasidiaceae</taxon>
        <taxon>Rhizoctonia</taxon>
    </lineage>
</organism>
<gene>
    <name evidence="2" type="ORF">RDB_LOCUS126709</name>
</gene>
<feature type="compositionally biased region" description="Basic residues" evidence="1">
    <location>
        <begin position="927"/>
        <end position="937"/>
    </location>
</feature>
<evidence type="ECO:0000256" key="1">
    <source>
        <dbReference type="SAM" id="MobiDB-lite"/>
    </source>
</evidence>
<feature type="region of interest" description="Disordered" evidence="1">
    <location>
        <begin position="689"/>
        <end position="723"/>
    </location>
</feature>
<feature type="compositionally biased region" description="Basic residues" evidence="1">
    <location>
        <begin position="310"/>
        <end position="321"/>
    </location>
</feature>
<feature type="compositionally biased region" description="Low complexity" evidence="1">
    <location>
        <begin position="743"/>
        <end position="762"/>
    </location>
</feature>
<protein>
    <submittedName>
        <fullName evidence="2">Uncharacterized protein</fullName>
    </submittedName>
</protein>
<name>A0A8H3D541_9AGAM</name>
<feature type="compositionally biased region" description="Polar residues" evidence="1">
    <location>
        <begin position="689"/>
        <end position="716"/>
    </location>
</feature>
<feature type="compositionally biased region" description="Low complexity" evidence="1">
    <location>
        <begin position="253"/>
        <end position="270"/>
    </location>
</feature>
<feature type="region of interest" description="Disordered" evidence="1">
    <location>
        <begin position="231"/>
        <end position="335"/>
    </location>
</feature>
<sequence>MTYDQEAIDFANCIAFGANHANAASAPPLRWTSLPTPGPNIPTSVFFGPELTRLTSLASLLPEPAKTRVLTIIEVTNTYQEHLPAAHPIGIWLREGGIPLVFARSPPDASNPSQSFWLPPEFFLPPGRSPVEGTLYFFEVYQDELREGEVILHKPSKTFYGGYTGVVCVVRALTQVYLNCLAVRGDFQPDEDVPAGYDISRFNVAEHDRIVSWIDKWIAVIKQHTEILSQTSRERKNGLPGPIVRPTSKGSDDGSSSGSKSDSGSDSDSGVPDLHTPAATSPSRSPSRPSAPRLPVAPSSEPVPGPSKQAKGKQSQRARRVARYDSDDESNSVASAIDFEAMDITSQDDEWSDEGWEIFHDRHLDDDVFPPDDPIGLYERYGFDIEVKFVVHNGCAPYGEIMPEDLWSPDKNEPLFGGFPKLEPYKAPRLSRPDTIIRQLTALRVEADRAKRRWDLYNQENPRLQSGLRKWAKTESSAISEDFQPLLRLLLIRVMSWLRAKAMAPYIYAHWAAMHYLFREAVHLFATSQRFIDASDFSSPEFTAEYLADQVKQTKLQVIGLGRICEELNDWHRLSVTFMEGLRGNWLIRTIPSLGDIIKIVEGTYDWIDAVGELGAQHLEKRPKTWARLLDTPFQPSEDRMNYLFGCPTGAEESNGLQDALEVARKMDPSLSIMGEVASTLGEMLSRASKISEQAPTPRSSPAATIETPHSVQSPPTNEPALTVESAPKLSGNADEEKQGMALATGTPSTSPTPQPKSSAASKLQATGPPEPHTIGPAPVVEPMPVVEPTQPTPIFRPAPVIEPIRAPQVTESGSSLLVPPAPENMPVGPREDNVGTAGVSSTQTTSPLPEPQPQSKTKSQVKSKATHAPAPPTARETRLTRKRKVAPETEAETEGNSAQGKRVSTRLQAKSDLEKVNTDSKEGRSARKGSKQSRVK</sequence>
<dbReference type="AlphaFoldDB" id="A0A8H3D541"/>
<dbReference type="Proteomes" id="UP000663853">
    <property type="component" value="Unassembled WGS sequence"/>
</dbReference>
<evidence type="ECO:0000313" key="2">
    <source>
        <dbReference type="EMBL" id="CAE6510426.1"/>
    </source>
</evidence>